<feature type="transmembrane region" description="Helical" evidence="9">
    <location>
        <begin position="79"/>
        <end position="110"/>
    </location>
</feature>
<evidence type="ECO:0000256" key="9">
    <source>
        <dbReference type="SAM" id="Phobius"/>
    </source>
</evidence>
<feature type="transmembrane region" description="Helical" evidence="9">
    <location>
        <begin position="333"/>
        <end position="354"/>
    </location>
</feature>
<feature type="compositionally biased region" description="Pro residues" evidence="8">
    <location>
        <begin position="452"/>
        <end position="470"/>
    </location>
</feature>
<evidence type="ECO:0000256" key="4">
    <source>
        <dbReference type="ARBA" id="ARBA00022692"/>
    </source>
</evidence>
<keyword evidence="3" id="KW-0808">Transferase</keyword>
<feature type="transmembrane region" description="Helical" evidence="9">
    <location>
        <begin position="199"/>
        <end position="218"/>
    </location>
</feature>
<dbReference type="Pfam" id="PF01757">
    <property type="entry name" value="Acyl_transf_3"/>
    <property type="match status" value="1"/>
</dbReference>
<dbReference type="Gene3D" id="3.40.50.1110">
    <property type="entry name" value="SGNH hydrolase"/>
    <property type="match status" value="1"/>
</dbReference>
<feature type="domain" description="Acyltransferase 3" evidence="10">
    <location>
        <begin position="13"/>
        <end position="349"/>
    </location>
</feature>
<dbReference type="SUPFAM" id="SSF52266">
    <property type="entry name" value="SGNH hydrolase"/>
    <property type="match status" value="1"/>
</dbReference>
<evidence type="ECO:0000256" key="8">
    <source>
        <dbReference type="SAM" id="MobiDB-lite"/>
    </source>
</evidence>
<feature type="transmembrane region" description="Helical" evidence="9">
    <location>
        <begin position="383"/>
        <end position="404"/>
    </location>
</feature>
<feature type="transmembrane region" description="Helical" evidence="9">
    <location>
        <begin position="307"/>
        <end position="327"/>
    </location>
</feature>
<keyword evidence="5 9" id="KW-1133">Transmembrane helix</keyword>
<dbReference type="Proteomes" id="UP001501196">
    <property type="component" value="Unassembled WGS sequence"/>
</dbReference>
<keyword evidence="2" id="KW-1003">Cell membrane</keyword>
<sequence length="627" mass="63580">MRPEDAARPRRIAGLDGLRAIAVVLVIAFHAFPGAVPGGFVGVDVFFVISGFLITGLLLQRPVQGAALRGFWVRRARRLLPALLLVLVAATAVAGMIGGDVLVGIGWQLLGGLTFSFNWLAIANGADYFAATSPELFRNLWSLAIEEQFYLVWPFAVIGVVALLRAGRARTAVALVAAAGLCSAAAMALAWAPGTDPTTVYYGTATHGFGLLCGAALAVRRAAVPVPAVARRPLLRRVAAGTAGAAALAAIVAAGFLLREDDPATYRGGLFGVAVATTVLIAAITAEPRLGALLDARPLRAVGVRSYGLYLWHWPILVLLAAALGPGATERRLPIGVVAVVLTAICAAASYRWLEEPVRRLGVRGALRGAGAGLVRGSAGERLALTASIVVAGVLGAGSVAAVASAPTASEAQAAVERGLAALSTPEPEASAARTPAADASPAPEATGPTAAAPPPTAAAEPQPPPPPPGDVVTAIGDSVMLAAAPELQAELPGIVVDATVSRQPREGPGIVEALAASGRLRPYVVIDLGTNGDFPDWVLQDMVDLAGPDRHVVFVTVAGPMEWTANVNARIARVAAANPGVQVADWEAAIDGHADLLASDGIHPGPSAGGIYADAVAAALGRAAGG</sequence>
<evidence type="ECO:0000256" key="1">
    <source>
        <dbReference type="ARBA" id="ARBA00004651"/>
    </source>
</evidence>
<comment type="caution">
    <text evidence="11">The sequence shown here is derived from an EMBL/GenBank/DDBJ whole genome shotgun (WGS) entry which is preliminary data.</text>
</comment>
<evidence type="ECO:0000256" key="2">
    <source>
        <dbReference type="ARBA" id="ARBA00022475"/>
    </source>
</evidence>
<evidence type="ECO:0000256" key="3">
    <source>
        <dbReference type="ARBA" id="ARBA00022679"/>
    </source>
</evidence>
<keyword evidence="7" id="KW-0012">Acyltransferase</keyword>
<feature type="region of interest" description="Disordered" evidence="8">
    <location>
        <begin position="424"/>
        <end position="474"/>
    </location>
</feature>
<keyword evidence="6 9" id="KW-0472">Membrane</keyword>
<dbReference type="EMBL" id="BAAAPW010000007">
    <property type="protein sequence ID" value="GAA2045192.1"/>
    <property type="molecule type" value="Genomic_DNA"/>
</dbReference>
<feature type="compositionally biased region" description="Low complexity" evidence="8">
    <location>
        <begin position="425"/>
        <end position="451"/>
    </location>
</feature>
<feature type="transmembrane region" description="Helical" evidence="9">
    <location>
        <begin position="38"/>
        <end position="59"/>
    </location>
</feature>
<comment type="subcellular location">
    <subcellularLocation>
        <location evidence="1">Cell membrane</location>
        <topology evidence="1">Multi-pass membrane protein</topology>
    </subcellularLocation>
</comment>
<evidence type="ECO:0000256" key="5">
    <source>
        <dbReference type="ARBA" id="ARBA00022989"/>
    </source>
</evidence>
<proteinExistence type="predicted"/>
<feature type="transmembrane region" description="Helical" evidence="9">
    <location>
        <begin position="12"/>
        <end position="32"/>
    </location>
</feature>
<keyword evidence="12" id="KW-1185">Reference proteome</keyword>
<feature type="transmembrane region" description="Helical" evidence="9">
    <location>
        <begin position="148"/>
        <end position="166"/>
    </location>
</feature>
<feature type="transmembrane region" description="Helical" evidence="9">
    <location>
        <begin position="173"/>
        <end position="193"/>
    </location>
</feature>
<organism evidence="11 12">
    <name type="scientific">Agromyces tropicus</name>
    <dbReference type="NCBI Taxonomy" id="555371"/>
    <lineage>
        <taxon>Bacteria</taxon>
        <taxon>Bacillati</taxon>
        <taxon>Actinomycetota</taxon>
        <taxon>Actinomycetes</taxon>
        <taxon>Micrococcales</taxon>
        <taxon>Microbacteriaceae</taxon>
        <taxon>Agromyces</taxon>
    </lineage>
</organism>
<dbReference type="PANTHER" id="PTHR23028:SF53">
    <property type="entry name" value="ACYL_TRANSF_3 DOMAIN-CONTAINING PROTEIN"/>
    <property type="match status" value="1"/>
</dbReference>
<feature type="transmembrane region" description="Helical" evidence="9">
    <location>
        <begin position="238"/>
        <end position="258"/>
    </location>
</feature>
<evidence type="ECO:0000256" key="7">
    <source>
        <dbReference type="ARBA" id="ARBA00023315"/>
    </source>
</evidence>
<evidence type="ECO:0000259" key="10">
    <source>
        <dbReference type="Pfam" id="PF01757"/>
    </source>
</evidence>
<accession>A0ABN2UWQ2</accession>
<dbReference type="PANTHER" id="PTHR23028">
    <property type="entry name" value="ACETYLTRANSFERASE"/>
    <property type="match status" value="1"/>
</dbReference>
<gene>
    <name evidence="11" type="ORF">GCM10009819_35620</name>
</gene>
<feature type="transmembrane region" description="Helical" evidence="9">
    <location>
        <begin position="264"/>
        <end position="286"/>
    </location>
</feature>
<evidence type="ECO:0000313" key="12">
    <source>
        <dbReference type="Proteomes" id="UP001501196"/>
    </source>
</evidence>
<evidence type="ECO:0000256" key="6">
    <source>
        <dbReference type="ARBA" id="ARBA00023136"/>
    </source>
</evidence>
<evidence type="ECO:0000313" key="11">
    <source>
        <dbReference type="EMBL" id="GAA2045192.1"/>
    </source>
</evidence>
<protein>
    <recommendedName>
        <fullName evidence="10">Acyltransferase 3 domain-containing protein</fullName>
    </recommendedName>
</protein>
<keyword evidence="4 9" id="KW-0812">Transmembrane</keyword>
<name>A0ABN2UWQ2_9MICO</name>
<reference evidence="11 12" key="1">
    <citation type="journal article" date="2019" name="Int. J. Syst. Evol. Microbiol.">
        <title>The Global Catalogue of Microorganisms (GCM) 10K type strain sequencing project: providing services to taxonomists for standard genome sequencing and annotation.</title>
        <authorList>
            <consortium name="The Broad Institute Genomics Platform"/>
            <consortium name="The Broad Institute Genome Sequencing Center for Infectious Disease"/>
            <person name="Wu L."/>
            <person name="Ma J."/>
        </authorList>
    </citation>
    <scope>NUCLEOTIDE SEQUENCE [LARGE SCALE GENOMIC DNA]</scope>
    <source>
        <strain evidence="11 12">JCM 15672</strain>
    </source>
</reference>
<dbReference type="InterPro" id="IPR002656">
    <property type="entry name" value="Acyl_transf_3_dom"/>
</dbReference>
<dbReference type="InterPro" id="IPR050879">
    <property type="entry name" value="Acyltransferase_3"/>
</dbReference>
<dbReference type="InterPro" id="IPR036514">
    <property type="entry name" value="SGNH_hydro_sf"/>
</dbReference>
<dbReference type="CDD" id="cd01840">
    <property type="entry name" value="SGNH_hydrolase_yrhL_like"/>
    <property type="match status" value="1"/>
</dbReference>